<evidence type="ECO:0000313" key="2">
    <source>
        <dbReference type="Proteomes" id="UP000366872"/>
    </source>
</evidence>
<reference evidence="1 2" key="1">
    <citation type="submission" date="2019-04" db="EMBL/GenBank/DDBJ databases">
        <authorList>
            <person name="Van Vliet M D."/>
        </authorList>
    </citation>
    <scope>NUCLEOTIDE SEQUENCE [LARGE SCALE GENOMIC DNA]</scope>
    <source>
        <strain evidence="1 2">F1</strain>
    </source>
</reference>
<organism evidence="1 2">
    <name type="scientific">Pontiella desulfatans</name>
    <dbReference type="NCBI Taxonomy" id="2750659"/>
    <lineage>
        <taxon>Bacteria</taxon>
        <taxon>Pseudomonadati</taxon>
        <taxon>Kiritimatiellota</taxon>
        <taxon>Kiritimatiellia</taxon>
        <taxon>Kiritimatiellales</taxon>
        <taxon>Pontiellaceae</taxon>
        <taxon>Pontiella</taxon>
    </lineage>
</organism>
<keyword evidence="2" id="KW-1185">Reference proteome</keyword>
<evidence type="ECO:0000313" key="1">
    <source>
        <dbReference type="EMBL" id="VGO17073.1"/>
    </source>
</evidence>
<accession>A0A6C2UB35</accession>
<protein>
    <submittedName>
        <fullName evidence="1">Uncharacterized protein</fullName>
    </submittedName>
</protein>
<name>A0A6C2UB35_PONDE</name>
<dbReference type="Proteomes" id="UP000366872">
    <property type="component" value="Unassembled WGS sequence"/>
</dbReference>
<dbReference type="RefSeq" id="WP_136082574.1">
    <property type="nucleotide sequence ID" value="NZ_CAAHFG010000004.1"/>
</dbReference>
<dbReference type="AlphaFoldDB" id="A0A6C2UB35"/>
<dbReference type="EMBL" id="CAAHFG010000004">
    <property type="protein sequence ID" value="VGO17073.1"/>
    <property type="molecule type" value="Genomic_DNA"/>
</dbReference>
<proteinExistence type="predicted"/>
<sequence length="283" mass="32462">MKKYIVLISLLVLLPLLCTAGTERLNYQGKLAHGNSPVTGTIPMIFQIFDGQSGTNVLYEESMSVDVVDGYYSIELGEYPNFGQLVSAIKRQDAHIQVTVNGKKLKPREKVGKPPFAEKSKETIHDFYMNNNVFPKSYWDNQIANTNFFGGYFYSVHNYSLYFYNCESQQHFMFVSPSVMERKTVSQIGIWARNITTNVPTDVVIQAYARGFDDDQIERVLSDQVRLDQMIPLEWFYLPVISPENKAYINSDEYIHIELSLPEGQTQTNRFDLTCIRASVELK</sequence>
<gene>
    <name evidence="1" type="ORF">PDESU_05668</name>
</gene>